<evidence type="ECO:0000313" key="7">
    <source>
        <dbReference type="Proteomes" id="UP000077266"/>
    </source>
</evidence>
<sequence>MRKAWLVALLVPGVLAQATQDSSTVDDDAPDKAANTYDRAAEASQAYDKALKTLSTIGSVQAPHEDGQAALFSNYQGPIASALRIALRLVYQPWLSRSVAYITGKEATLTRRYEDARSKAVKVVDLLTYAAELGNQEALYKLAQISMFPPSILPRDSRRAFELFSRHAELTGNATSQAMTAFFYATGFGNATEADQAKALLYYTFAAHQGDYGSEMSLGFRYWSGIGVKEDCMAAMEWYEAAAEKCMATFLTGPPGGRTLPLLPTRLSDFDGGAYGIGSSVASTGMNINRNVIRAYRARAAGEKWSDVVEYYQFNADRGDIEFALRLGRIFYQGSLYTVGGGISGGAEAVGAVPRDFHRAKAYFMKIARLVWSRENVASPLTHRKEGATDGQKLAASIASAYLGRMYLRGEGFKQDARMAKMWFERGMENANAECANGLGIIYRDGLLDGKPDMKKALTQFGVAAGQEHAEALVNLGKHYYQHGDLPHAMMYFENAIKHGSPFEAYYYIAQIHASNAYKNSLMGSCSFAVSFYKHVVERGSWRENLLGEAEAIWFKEGASLAEKQGAMLRWYMAAERGYESAQNNIAYVLDQDRDSLRGSSLARPVSNDTARDALKFWMRSSAQRNIDALIKVGDYYYHGLGVADEPEALRWEKAAGYYHSAVDTHISALAMWNLGWMYENGRGVTQDFHLAKRYYDMALETNAEAYFPVLLSLIKLHVRALWHSLSGGKQRALSIWGDDGEGGDDAWYFGRAKEELKRRLRGKARVDGGGGKQEDGTGNGAQQDGGAGEQGLDADREPTPDEDPIQWARDRRAAAQEAAAAADDYGPEDYWDGTPRAPREGDEEDEFADTLILLLLCATVTALIWARGRWAERRRQEEQGQNAQPPFQPPGVVL</sequence>
<organism evidence="6 7">
    <name type="scientific">Exidia glandulosa HHB12029</name>
    <dbReference type="NCBI Taxonomy" id="1314781"/>
    <lineage>
        <taxon>Eukaryota</taxon>
        <taxon>Fungi</taxon>
        <taxon>Dikarya</taxon>
        <taxon>Basidiomycota</taxon>
        <taxon>Agaricomycotina</taxon>
        <taxon>Agaricomycetes</taxon>
        <taxon>Auriculariales</taxon>
        <taxon>Exidiaceae</taxon>
        <taxon>Exidia</taxon>
    </lineage>
</organism>
<gene>
    <name evidence="6" type="ORF">EXIGLDRAFT_831227</name>
</gene>
<dbReference type="InterPro" id="IPR006597">
    <property type="entry name" value="Sel1-like"/>
</dbReference>
<dbReference type="PANTHER" id="PTHR11102:SF147">
    <property type="entry name" value="SEL1L ADAPTOR SUBUNIT OF ERAD E3 UBIQUITIN LIGASE"/>
    <property type="match status" value="1"/>
</dbReference>
<evidence type="ECO:0000256" key="5">
    <source>
        <dbReference type="SAM" id="SignalP"/>
    </source>
</evidence>
<dbReference type="InterPro" id="IPR011990">
    <property type="entry name" value="TPR-like_helical_dom_sf"/>
</dbReference>
<dbReference type="Pfam" id="PF08238">
    <property type="entry name" value="Sel1"/>
    <property type="match status" value="9"/>
</dbReference>
<protein>
    <submittedName>
        <fullName evidence="6">HCP-like protein</fullName>
    </submittedName>
</protein>
<name>A0A165MWJ5_EXIGL</name>
<dbReference type="FunCoup" id="A0A165MWJ5">
    <property type="interactions" value="139"/>
</dbReference>
<evidence type="ECO:0000256" key="1">
    <source>
        <dbReference type="ARBA" id="ARBA00038101"/>
    </source>
</evidence>
<dbReference type="SMART" id="SM00671">
    <property type="entry name" value="SEL1"/>
    <property type="match status" value="8"/>
</dbReference>
<dbReference type="Gene3D" id="1.25.40.10">
    <property type="entry name" value="Tetratricopeptide repeat domain"/>
    <property type="match status" value="3"/>
</dbReference>
<feature type="compositionally biased region" description="Gly residues" evidence="3">
    <location>
        <begin position="768"/>
        <end position="790"/>
    </location>
</feature>
<feature type="signal peptide" evidence="5">
    <location>
        <begin position="1"/>
        <end position="16"/>
    </location>
</feature>
<keyword evidence="5" id="KW-0732">Signal</keyword>
<evidence type="ECO:0000256" key="3">
    <source>
        <dbReference type="SAM" id="MobiDB-lite"/>
    </source>
</evidence>
<dbReference type="STRING" id="1314781.A0A165MWJ5"/>
<comment type="similarity">
    <text evidence="1">Belongs to the sel-1 family.</text>
</comment>
<dbReference type="InterPro" id="IPR019734">
    <property type="entry name" value="TPR_rpt"/>
</dbReference>
<keyword evidence="2" id="KW-0802">TPR repeat</keyword>
<dbReference type="Proteomes" id="UP000077266">
    <property type="component" value="Unassembled WGS sequence"/>
</dbReference>
<dbReference type="InterPro" id="IPR050767">
    <property type="entry name" value="Sel1_AlgK"/>
</dbReference>
<accession>A0A165MWJ5</accession>
<feature type="region of interest" description="Disordered" evidence="3">
    <location>
        <begin position="761"/>
        <end position="845"/>
    </location>
</feature>
<keyword evidence="4" id="KW-0812">Transmembrane</keyword>
<dbReference type="GO" id="GO:0005789">
    <property type="term" value="C:endoplasmic reticulum membrane"/>
    <property type="evidence" value="ECO:0007669"/>
    <property type="project" value="TreeGrafter"/>
</dbReference>
<dbReference type="OrthoDB" id="27934at2759"/>
<keyword evidence="7" id="KW-1185">Reference proteome</keyword>
<dbReference type="SUPFAM" id="SSF81901">
    <property type="entry name" value="HCP-like"/>
    <property type="match status" value="3"/>
</dbReference>
<proteinExistence type="inferred from homology"/>
<dbReference type="InParanoid" id="A0A165MWJ5"/>
<feature type="compositionally biased region" description="Low complexity" evidence="3">
    <location>
        <begin position="816"/>
        <end position="825"/>
    </location>
</feature>
<dbReference type="PANTHER" id="PTHR11102">
    <property type="entry name" value="SEL-1-LIKE PROTEIN"/>
    <property type="match status" value="1"/>
</dbReference>
<evidence type="ECO:0000256" key="2">
    <source>
        <dbReference type="PROSITE-ProRule" id="PRU00339"/>
    </source>
</evidence>
<reference evidence="6 7" key="1">
    <citation type="journal article" date="2016" name="Mol. Biol. Evol.">
        <title>Comparative Genomics of Early-Diverging Mushroom-Forming Fungi Provides Insights into the Origins of Lignocellulose Decay Capabilities.</title>
        <authorList>
            <person name="Nagy L.G."/>
            <person name="Riley R."/>
            <person name="Tritt A."/>
            <person name="Adam C."/>
            <person name="Daum C."/>
            <person name="Floudas D."/>
            <person name="Sun H."/>
            <person name="Yadav J.S."/>
            <person name="Pangilinan J."/>
            <person name="Larsson K.H."/>
            <person name="Matsuura K."/>
            <person name="Barry K."/>
            <person name="Labutti K."/>
            <person name="Kuo R."/>
            <person name="Ohm R.A."/>
            <person name="Bhattacharya S.S."/>
            <person name="Shirouzu T."/>
            <person name="Yoshinaga Y."/>
            <person name="Martin F.M."/>
            <person name="Grigoriev I.V."/>
            <person name="Hibbett D.S."/>
        </authorList>
    </citation>
    <scope>NUCLEOTIDE SEQUENCE [LARGE SCALE GENOMIC DNA]</scope>
    <source>
        <strain evidence="6 7">HHB12029</strain>
    </source>
</reference>
<evidence type="ECO:0000256" key="4">
    <source>
        <dbReference type="SAM" id="Phobius"/>
    </source>
</evidence>
<dbReference type="GO" id="GO:0036503">
    <property type="term" value="P:ERAD pathway"/>
    <property type="evidence" value="ECO:0007669"/>
    <property type="project" value="TreeGrafter"/>
</dbReference>
<keyword evidence="4" id="KW-1133">Transmembrane helix</keyword>
<keyword evidence="4" id="KW-0472">Membrane</keyword>
<evidence type="ECO:0000313" key="6">
    <source>
        <dbReference type="EMBL" id="KZV99864.1"/>
    </source>
</evidence>
<feature type="chain" id="PRO_5007862843" evidence="5">
    <location>
        <begin position="17"/>
        <end position="895"/>
    </location>
</feature>
<feature type="transmembrane region" description="Helical" evidence="4">
    <location>
        <begin position="848"/>
        <end position="867"/>
    </location>
</feature>
<dbReference type="PROSITE" id="PS50005">
    <property type="entry name" value="TPR"/>
    <property type="match status" value="1"/>
</dbReference>
<feature type="repeat" description="TPR" evidence="2">
    <location>
        <begin position="470"/>
        <end position="503"/>
    </location>
</feature>
<dbReference type="EMBL" id="KV425906">
    <property type="protein sequence ID" value="KZV99864.1"/>
    <property type="molecule type" value="Genomic_DNA"/>
</dbReference>
<dbReference type="AlphaFoldDB" id="A0A165MWJ5"/>